<dbReference type="AlphaFoldDB" id="X0Y684"/>
<comment type="caution">
    <text evidence="1">The sequence shown here is derived from an EMBL/GenBank/DDBJ whole genome shotgun (WGS) entry which is preliminary data.</text>
</comment>
<reference evidence="1" key="1">
    <citation type="journal article" date="2014" name="Front. Microbiol.">
        <title>High frequency of phylogenetically diverse reductive dehalogenase-homologous genes in deep subseafloor sedimentary metagenomes.</title>
        <authorList>
            <person name="Kawai M."/>
            <person name="Futagami T."/>
            <person name="Toyoda A."/>
            <person name="Takaki Y."/>
            <person name="Nishi S."/>
            <person name="Hori S."/>
            <person name="Arai W."/>
            <person name="Tsubouchi T."/>
            <person name="Morono Y."/>
            <person name="Uchiyama I."/>
            <person name="Ito T."/>
            <person name="Fujiyama A."/>
            <person name="Inagaki F."/>
            <person name="Takami H."/>
        </authorList>
    </citation>
    <scope>NUCLEOTIDE SEQUENCE</scope>
    <source>
        <strain evidence="1">Expedition CK06-06</strain>
    </source>
</reference>
<gene>
    <name evidence="1" type="ORF">S01H1_75755</name>
</gene>
<sequence length="39" mass="4445">LIPAIEALTEAIKDDWVPFRPDDEITKAVNDPRLLLLQD</sequence>
<organism evidence="1">
    <name type="scientific">marine sediment metagenome</name>
    <dbReference type="NCBI Taxonomy" id="412755"/>
    <lineage>
        <taxon>unclassified sequences</taxon>
        <taxon>metagenomes</taxon>
        <taxon>ecological metagenomes</taxon>
    </lineage>
</organism>
<feature type="non-terminal residue" evidence="1">
    <location>
        <position position="1"/>
    </location>
</feature>
<proteinExistence type="predicted"/>
<evidence type="ECO:0000313" key="1">
    <source>
        <dbReference type="EMBL" id="GAG51419.1"/>
    </source>
</evidence>
<dbReference type="EMBL" id="BARS01050787">
    <property type="protein sequence ID" value="GAG51419.1"/>
    <property type="molecule type" value="Genomic_DNA"/>
</dbReference>
<protein>
    <submittedName>
        <fullName evidence="1">Uncharacterized protein</fullName>
    </submittedName>
</protein>
<name>X0Y684_9ZZZZ</name>
<accession>X0Y684</accession>